<feature type="domain" description="HTH araC/xylS-type" evidence="4">
    <location>
        <begin position="167"/>
        <end position="265"/>
    </location>
</feature>
<evidence type="ECO:0000256" key="1">
    <source>
        <dbReference type="ARBA" id="ARBA00023015"/>
    </source>
</evidence>
<dbReference type="InterPro" id="IPR035965">
    <property type="entry name" value="PAS-like_dom_sf"/>
</dbReference>
<evidence type="ECO:0000313" key="6">
    <source>
        <dbReference type="Proteomes" id="UP001499852"/>
    </source>
</evidence>
<dbReference type="Proteomes" id="UP001499852">
    <property type="component" value="Unassembled WGS sequence"/>
</dbReference>
<protein>
    <submittedName>
        <fullName evidence="5">AraC family transcriptional regulator</fullName>
    </submittedName>
</protein>
<evidence type="ECO:0000256" key="3">
    <source>
        <dbReference type="ARBA" id="ARBA00023163"/>
    </source>
</evidence>
<evidence type="ECO:0000313" key="5">
    <source>
        <dbReference type="EMBL" id="GAA5147563.1"/>
    </source>
</evidence>
<dbReference type="Gene3D" id="3.30.450.20">
    <property type="entry name" value="PAS domain"/>
    <property type="match status" value="1"/>
</dbReference>
<dbReference type="SUPFAM" id="SSF46689">
    <property type="entry name" value="Homeodomain-like"/>
    <property type="match status" value="2"/>
</dbReference>
<dbReference type="PANTHER" id="PTHR46796">
    <property type="entry name" value="HTH-TYPE TRANSCRIPTIONAL ACTIVATOR RHAS-RELATED"/>
    <property type="match status" value="1"/>
</dbReference>
<dbReference type="SMART" id="SM00342">
    <property type="entry name" value="HTH_ARAC"/>
    <property type="match status" value="1"/>
</dbReference>
<dbReference type="InterPro" id="IPR018062">
    <property type="entry name" value="HTH_AraC-typ_CS"/>
</dbReference>
<gene>
    <name evidence="5" type="ORF">GCM10023213_42390</name>
</gene>
<dbReference type="PANTHER" id="PTHR46796:SF13">
    <property type="entry name" value="HTH-TYPE TRANSCRIPTIONAL ACTIVATOR RHAS"/>
    <property type="match status" value="1"/>
</dbReference>
<comment type="caution">
    <text evidence="5">The sequence shown here is derived from an EMBL/GenBank/DDBJ whole genome shotgun (WGS) entry which is preliminary data.</text>
</comment>
<dbReference type="Pfam" id="PF08448">
    <property type="entry name" value="PAS_4"/>
    <property type="match status" value="1"/>
</dbReference>
<dbReference type="Gene3D" id="1.10.10.60">
    <property type="entry name" value="Homeodomain-like"/>
    <property type="match status" value="1"/>
</dbReference>
<keyword evidence="3" id="KW-0804">Transcription</keyword>
<reference evidence="6" key="1">
    <citation type="journal article" date="2019" name="Int. J. Syst. Evol. Microbiol.">
        <title>The Global Catalogue of Microorganisms (GCM) 10K type strain sequencing project: providing services to taxonomists for standard genome sequencing and annotation.</title>
        <authorList>
            <consortium name="The Broad Institute Genomics Platform"/>
            <consortium name="The Broad Institute Genome Sequencing Center for Infectious Disease"/>
            <person name="Wu L."/>
            <person name="Ma J."/>
        </authorList>
    </citation>
    <scope>NUCLEOTIDE SEQUENCE [LARGE SCALE GENOMIC DNA]</scope>
    <source>
        <strain evidence="6">JCM 18053</strain>
    </source>
</reference>
<keyword evidence="1" id="KW-0805">Transcription regulation</keyword>
<evidence type="ECO:0000256" key="2">
    <source>
        <dbReference type="ARBA" id="ARBA00023125"/>
    </source>
</evidence>
<proteinExistence type="predicted"/>
<dbReference type="InterPro" id="IPR018060">
    <property type="entry name" value="HTH_AraC"/>
</dbReference>
<dbReference type="EMBL" id="BAABIA010000010">
    <property type="protein sequence ID" value="GAA5147563.1"/>
    <property type="molecule type" value="Genomic_DNA"/>
</dbReference>
<dbReference type="PRINTS" id="PR00032">
    <property type="entry name" value="HTHARAC"/>
</dbReference>
<dbReference type="SUPFAM" id="SSF55785">
    <property type="entry name" value="PYP-like sensor domain (PAS domain)"/>
    <property type="match status" value="1"/>
</dbReference>
<dbReference type="InterPro" id="IPR009057">
    <property type="entry name" value="Homeodomain-like_sf"/>
</dbReference>
<dbReference type="InterPro" id="IPR020449">
    <property type="entry name" value="Tscrpt_reg_AraC-type_HTH"/>
</dbReference>
<sequence length="266" mass="30739">MMRNATLLKPRTLHQRPEGVVRHWQQERDRWVATLAPTSLFHRLFDHIPGVYFFAKNREGHLMFASEGLRQRYSMHEEGEILGMTDFDLNPGSMAQAYVDDDDQLLTGKATSIERIELWWDRQGMPDWFLVTKLPVLDTQGDIQGVMGLLRRPDEAERRLPVFQTVAQAVEMIRQDFSKPLLIEDVARACGQSLRQLQRRFQTTFGLSPQEFLLKTRVLAAARLLETTALSVSEIACRCGFTDQSAFTQHFRKRTGQTPSSYRNRI</sequence>
<organism evidence="5 6">
    <name type="scientific">Prosthecobacter algae</name>
    <dbReference type="NCBI Taxonomy" id="1144682"/>
    <lineage>
        <taxon>Bacteria</taxon>
        <taxon>Pseudomonadati</taxon>
        <taxon>Verrucomicrobiota</taxon>
        <taxon>Verrucomicrobiia</taxon>
        <taxon>Verrucomicrobiales</taxon>
        <taxon>Verrucomicrobiaceae</taxon>
        <taxon>Prosthecobacter</taxon>
    </lineage>
</organism>
<evidence type="ECO:0000259" key="4">
    <source>
        <dbReference type="PROSITE" id="PS01124"/>
    </source>
</evidence>
<dbReference type="Pfam" id="PF12833">
    <property type="entry name" value="HTH_18"/>
    <property type="match status" value="1"/>
</dbReference>
<dbReference type="PROSITE" id="PS01124">
    <property type="entry name" value="HTH_ARAC_FAMILY_2"/>
    <property type="match status" value="1"/>
</dbReference>
<accession>A0ABP9PKC4</accession>
<dbReference type="PROSITE" id="PS00041">
    <property type="entry name" value="HTH_ARAC_FAMILY_1"/>
    <property type="match status" value="1"/>
</dbReference>
<keyword evidence="2" id="KW-0238">DNA-binding</keyword>
<keyword evidence="6" id="KW-1185">Reference proteome</keyword>
<dbReference type="InterPro" id="IPR013656">
    <property type="entry name" value="PAS_4"/>
</dbReference>
<name>A0ABP9PKC4_9BACT</name>
<dbReference type="InterPro" id="IPR050204">
    <property type="entry name" value="AraC_XylS_family_regulators"/>
</dbReference>